<dbReference type="GO" id="GO:0016757">
    <property type="term" value="F:glycosyltransferase activity"/>
    <property type="evidence" value="ECO:0007669"/>
    <property type="project" value="UniProtKB-KW"/>
</dbReference>
<reference evidence="4" key="1">
    <citation type="journal article" date="2014" name="Int. J. Syst. Evol. Microbiol.">
        <title>Complete genome sequence of Corynebacterium casei LMG S-19264T (=DSM 44701T), isolated from a smear-ripened cheese.</title>
        <authorList>
            <consortium name="US DOE Joint Genome Institute (JGI-PGF)"/>
            <person name="Walter F."/>
            <person name="Albersmeier A."/>
            <person name="Kalinowski J."/>
            <person name="Ruckert C."/>
        </authorList>
    </citation>
    <scope>NUCLEOTIDE SEQUENCE</scope>
    <source>
        <strain evidence="4">JCM 10088</strain>
    </source>
</reference>
<evidence type="ECO:0000313" key="5">
    <source>
        <dbReference type="Proteomes" id="UP000610960"/>
    </source>
</evidence>
<accession>A0A830GV66</accession>
<feature type="domain" description="Phosphoribosyltransferase" evidence="3">
    <location>
        <begin position="10"/>
        <end position="151"/>
    </location>
</feature>
<keyword evidence="1 4" id="KW-0328">Glycosyltransferase</keyword>
<dbReference type="AlphaFoldDB" id="A0A830GV66"/>
<evidence type="ECO:0000256" key="1">
    <source>
        <dbReference type="ARBA" id="ARBA00022676"/>
    </source>
</evidence>
<evidence type="ECO:0000313" key="4">
    <source>
        <dbReference type="EMBL" id="GGP21406.1"/>
    </source>
</evidence>
<name>A0A830GV66_9CREN</name>
<evidence type="ECO:0000259" key="3">
    <source>
        <dbReference type="Pfam" id="PF00156"/>
    </source>
</evidence>
<gene>
    <name evidence="4" type="ORF">GCM10007981_13100</name>
</gene>
<dbReference type="PANTHER" id="PTHR43363:SF2">
    <property type="entry name" value="PHOSPHORIBOSYLTRANSFERASE"/>
    <property type="match status" value="1"/>
</dbReference>
<dbReference type="EMBL" id="BMNL01000003">
    <property type="protein sequence ID" value="GGP21406.1"/>
    <property type="molecule type" value="Genomic_DNA"/>
</dbReference>
<dbReference type="PANTHER" id="PTHR43363">
    <property type="entry name" value="HYPOXANTHINE PHOSPHORIBOSYLTRANSFERASE"/>
    <property type="match status" value="1"/>
</dbReference>
<dbReference type="Pfam" id="PF00156">
    <property type="entry name" value="Pribosyltran"/>
    <property type="match status" value="1"/>
</dbReference>
<dbReference type="InterPro" id="IPR029057">
    <property type="entry name" value="PRTase-like"/>
</dbReference>
<protein>
    <submittedName>
        <fullName evidence="4">Phosphoribosyltransferase</fullName>
    </submittedName>
</protein>
<sequence length="229" mass="25811">MAKVAVKLVSWDEIADWARDLSSKILESGWRPDVVMAIARGGYVPARLVCDNLGVMDLVSVQVVHWPSTAQAIERAFIKHEARVDSLAGKRVLVIDDIVDTGDSISLAKEYAEKAGAGEVRSAALQWISTVAKFKPDYYSINVTDWKWFVYPWNVTEDVTNFMKRIIMEEGASKNRWGFTELVSKMREWYGDEIMKVPLSYISKALINLEQMGLIERSSNGAEYVVKGK</sequence>
<dbReference type="OrthoDB" id="4952at2157"/>
<dbReference type="InterPro" id="IPR000836">
    <property type="entry name" value="PRTase_dom"/>
</dbReference>
<dbReference type="RefSeq" id="WP_188596626.1">
    <property type="nucleotide sequence ID" value="NZ_BMNL01000003.1"/>
</dbReference>
<dbReference type="Proteomes" id="UP000610960">
    <property type="component" value="Unassembled WGS sequence"/>
</dbReference>
<proteinExistence type="predicted"/>
<evidence type="ECO:0000256" key="2">
    <source>
        <dbReference type="ARBA" id="ARBA00022679"/>
    </source>
</evidence>
<comment type="caution">
    <text evidence="4">The sequence shown here is derived from an EMBL/GenBank/DDBJ whole genome shotgun (WGS) entry which is preliminary data.</text>
</comment>
<dbReference type="CDD" id="cd06223">
    <property type="entry name" value="PRTases_typeI"/>
    <property type="match status" value="1"/>
</dbReference>
<keyword evidence="2 4" id="KW-0808">Transferase</keyword>
<reference evidence="4" key="2">
    <citation type="submission" date="2020-09" db="EMBL/GenBank/DDBJ databases">
        <authorList>
            <person name="Sun Q."/>
            <person name="Ohkuma M."/>
        </authorList>
    </citation>
    <scope>NUCLEOTIDE SEQUENCE</scope>
    <source>
        <strain evidence="4">JCM 10088</strain>
    </source>
</reference>
<keyword evidence="5" id="KW-1185">Reference proteome</keyword>
<organism evidence="4 5">
    <name type="scientific">Thermocladium modestius</name>
    <dbReference type="NCBI Taxonomy" id="62609"/>
    <lineage>
        <taxon>Archaea</taxon>
        <taxon>Thermoproteota</taxon>
        <taxon>Thermoprotei</taxon>
        <taxon>Thermoproteales</taxon>
        <taxon>Thermoproteaceae</taxon>
        <taxon>Thermocladium</taxon>
    </lineage>
</organism>
<dbReference type="SUPFAM" id="SSF53271">
    <property type="entry name" value="PRTase-like"/>
    <property type="match status" value="1"/>
</dbReference>
<dbReference type="Gene3D" id="3.40.50.2020">
    <property type="match status" value="1"/>
</dbReference>